<dbReference type="Proteomes" id="UP000007264">
    <property type="component" value="Unassembled WGS sequence"/>
</dbReference>
<dbReference type="STRING" id="574566.I0Z7R5"/>
<dbReference type="CDD" id="cd02022">
    <property type="entry name" value="DPCK"/>
    <property type="match status" value="1"/>
</dbReference>
<sequence length="164" mass="18017">MAKEQKPFLLGLTGSIGMGKSTVSSMFRETGVPVFDADQVVHRLYSQGGGAVHLIGEHFPQAIVDQAVDRQQLSKCVVGNKEALKQLEGIVHPLVSDERRKWLLIKSKDGGHPVLLLDIPLLFETGAEHMVDAVAVVSAPLDLQYARVLARPGMTKVQRRWKQS</sequence>
<evidence type="ECO:0000256" key="2">
    <source>
        <dbReference type="ARBA" id="ARBA00022840"/>
    </source>
</evidence>
<proteinExistence type="inferred from homology"/>
<dbReference type="RefSeq" id="XP_005651228.1">
    <property type="nucleotide sequence ID" value="XM_005651171.1"/>
</dbReference>
<dbReference type="GO" id="GO:0016787">
    <property type="term" value="F:hydrolase activity"/>
    <property type="evidence" value="ECO:0007669"/>
    <property type="project" value="UniProtKB-KW"/>
</dbReference>
<dbReference type="EMBL" id="AGSI01000002">
    <property type="protein sequence ID" value="EIE26684.1"/>
    <property type="molecule type" value="Genomic_DNA"/>
</dbReference>
<evidence type="ECO:0000313" key="4">
    <source>
        <dbReference type="Proteomes" id="UP000007264"/>
    </source>
</evidence>
<dbReference type="GO" id="GO:0005524">
    <property type="term" value="F:ATP binding"/>
    <property type="evidence" value="ECO:0007669"/>
    <property type="project" value="UniProtKB-KW"/>
</dbReference>
<evidence type="ECO:0000313" key="3">
    <source>
        <dbReference type="EMBL" id="EIE26684.1"/>
    </source>
</evidence>
<keyword evidence="1" id="KW-0547">Nucleotide-binding</keyword>
<reference evidence="3 4" key="1">
    <citation type="journal article" date="2012" name="Genome Biol.">
        <title>The genome of the polar eukaryotic microalga coccomyxa subellipsoidea reveals traits of cold adaptation.</title>
        <authorList>
            <person name="Blanc G."/>
            <person name="Agarkova I."/>
            <person name="Grimwood J."/>
            <person name="Kuo A."/>
            <person name="Brueggeman A."/>
            <person name="Dunigan D."/>
            <person name="Gurnon J."/>
            <person name="Ladunga I."/>
            <person name="Lindquist E."/>
            <person name="Lucas S."/>
            <person name="Pangilinan J."/>
            <person name="Proschold T."/>
            <person name="Salamov A."/>
            <person name="Schmutz J."/>
            <person name="Weeks D."/>
            <person name="Yamada T."/>
            <person name="Claverie J.M."/>
            <person name="Grigoriev I."/>
            <person name="Van Etten J."/>
            <person name="Lomsadze A."/>
            <person name="Borodovsky M."/>
        </authorList>
    </citation>
    <scope>NUCLEOTIDE SEQUENCE [LARGE SCALE GENOMIC DNA]</scope>
    <source>
        <strain evidence="3 4">C-169</strain>
    </source>
</reference>
<comment type="caution">
    <text evidence="3">The sequence shown here is derived from an EMBL/GenBank/DDBJ whole genome shotgun (WGS) entry which is preliminary data.</text>
</comment>
<keyword evidence="3" id="KW-0378">Hydrolase</keyword>
<keyword evidence="2" id="KW-0067">ATP-binding</keyword>
<gene>
    <name evidence="3" type="ORF">COCSUDRAFT_52424</name>
</gene>
<dbReference type="AlphaFoldDB" id="I0Z7R5"/>
<name>I0Z7R5_COCSC</name>
<dbReference type="PROSITE" id="PS51219">
    <property type="entry name" value="DPCK"/>
    <property type="match status" value="1"/>
</dbReference>
<dbReference type="Gene3D" id="3.40.50.300">
    <property type="entry name" value="P-loop containing nucleotide triphosphate hydrolases"/>
    <property type="match status" value="1"/>
</dbReference>
<dbReference type="InterPro" id="IPR027417">
    <property type="entry name" value="P-loop_NTPase"/>
</dbReference>
<protein>
    <submittedName>
        <fullName evidence="3">P-loop containing nucleoside triphosphate hydrolase protein</fullName>
    </submittedName>
</protein>
<dbReference type="HAMAP" id="MF_00376">
    <property type="entry name" value="Dephospho_CoA_kinase"/>
    <property type="match status" value="1"/>
</dbReference>
<keyword evidence="4" id="KW-1185">Reference proteome</keyword>
<dbReference type="PANTHER" id="PTHR10695">
    <property type="entry name" value="DEPHOSPHO-COA KINASE-RELATED"/>
    <property type="match status" value="1"/>
</dbReference>
<evidence type="ECO:0000256" key="1">
    <source>
        <dbReference type="ARBA" id="ARBA00022741"/>
    </source>
</evidence>
<dbReference type="NCBIfam" id="TIGR00152">
    <property type="entry name" value="dephospho-CoA kinase"/>
    <property type="match status" value="1"/>
</dbReference>
<dbReference type="PANTHER" id="PTHR10695:SF46">
    <property type="entry name" value="BIFUNCTIONAL COENZYME A SYNTHASE-RELATED"/>
    <property type="match status" value="1"/>
</dbReference>
<dbReference type="Pfam" id="PF01121">
    <property type="entry name" value="CoaE"/>
    <property type="match status" value="1"/>
</dbReference>
<dbReference type="eggNOG" id="KOG3220">
    <property type="taxonomic scope" value="Eukaryota"/>
</dbReference>
<accession>I0Z7R5</accession>
<organism evidence="3 4">
    <name type="scientific">Coccomyxa subellipsoidea (strain C-169)</name>
    <name type="common">Green microalga</name>
    <dbReference type="NCBI Taxonomy" id="574566"/>
    <lineage>
        <taxon>Eukaryota</taxon>
        <taxon>Viridiplantae</taxon>
        <taxon>Chlorophyta</taxon>
        <taxon>core chlorophytes</taxon>
        <taxon>Trebouxiophyceae</taxon>
        <taxon>Trebouxiophyceae incertae sedis</taxon>
        <taxon>Coccomyxaceae</taxon>
        <taxon>Coccomyxa</taxon>
        <taxon>Coccomyxa subellipsoidea</taxon>
    </lineage>
</organism>
<dbReference type="OrthoDB" id="247245at2759"/>
<dbReference type="SUPFAM" id="SSF52540">
    <property type="entry name" value="P-loop containing nucleoside triphosphate hydrolases"/>
    <property type="match status" value="1"/>
</dbReference>
<dbReference type="KEGG" id="csl:COCSUDRAFT_52424"/>
<dbReference type="InterPro" id="IPR001977">
    <property type="entry name" value="Depp_CoAkinase"/>
</dbReference>
<dbReference type="GO" id="GO:0004140">
    <property type="term" value="F:dephospho-CoA kinase activity"/>
    <property type="evidence" value="ECO:0007669"/>
    <property type="project" value="InterPro"/>
</dbReference>
<dbReference type="GO" id="GO:0015937">
    <property type="term" value="P:coenzyme A biosynthetic process"/>
    <property type="evidence" value="ECO:0007669"/>
    <property type="project" value="InterPro"/>
</dbReference>
<dbReference type="GeneID" id="17044694"/>